<evidence type="ECO:0000313" key="2">
    <source>
        <dbReference type="EMBL" id="KAH1031239.1"/>
    </source>
</evidence>
<organism evidence="2 3">
    <name type="scientific">Gossypium stocksii</name>
    <dbReference type="NCBI Taxonomy" id="47602"/>
    <lineage>
        <taxon>Eukaryota</taxon>
        <taxon>Viridiplantae</taxon>
        <taxon>Streptophyta</taxon>
        <taxon>Embryophyta</taxon>
        <taxon>Tracheophyta</taxon>
        <taxon>Spermatophyta</taxon>
        <taxon>Magnoliopsida</taxon>
        <taxon>eudicotyledons</taxon>
        <taxon>Gunneridae</taxon>
        <taxon>Pentapetalae</taxon>
        <taxon>rosids</taxon>
        <taxon>malvids</taxon>
        <taxon>Malvales</taxon>
        <taxon>Malvaceae</taxon>
        <taxon>Malvoideae</taxon>
        <taxon>Gossypium</taxon>
    </lineage>
</organism>
<reference evidence="2 3" key="1">
    <citation type="journal article" date="2021" name="Plant Biotechnol. J.">
        <title>Multi-omics assisted identification of the key and species-specific regulatory components of drought-tolerant mechanisms in Gossypium stocksii.</title>
        <authorList>
            <person name="Yu D."/>
            <person name="Ke L."/>
            <person name="Zhang D."/>
            <person name="Wu Y."/>
            <person name="Sun Y."/>
            <person name="Mei J."/>
            <person name="Sun J."/>
            <person name="Sun Y."/>
        </authorList>
    </citation>
    <scope>NUCLEOTIDE SEQUENCE [LARGE SCALE GENOMIC DNA]</scope>
    <source>
        <strain evidence="3">cv. E1</strain>
        <tissue evidence="2">Leaf</tissue>
    </source>
</reference>
<feature type="transmembrane region" description="Helical" evidence="1">
    <location>
        <begin position="20"/>
        <end position="43"/>
    </location>
</feature>
<keyword evidence="1" id="KW-0472">Membrane</keyword>
<dbReference type="AlphaFoldDB" id="A0A9D3U7H0"/>
<feature type="transmembrane region" description="Helical" evidence="1">
    <location>
        <begin position="55"/>
        <end position="79"/>
    </location>
</feature>
<evidence type="ECO:0000256" key="1">
    <source>
        <dbReference type="SAM" id="Phobius"/>
    </source>
</evidence>
<evidence type="ECO:0000313" key="3">
    <source>
        <dbReference type="Proteomes" id="UP000828251"/>
    </source>
</evidence>
<comment type="caution">
    <text evidence="2">The sequence shown here is derived from an EMBL/GenBank/DDBJ whole genome shotgun (WGS) entry which is preliminary data.</text>
</comment>
<keyword evidence="1" id="KW-1133">Transmembrane helix</keyword>
<keyword evidence="1" id="KW-0812">Transmembrane</keyword>
<keyword evidence="3" id="KW-1185">Reference proteome</keyword>
<dbReference type="OrthoDB" id="7933078at2759"/>
<dbReference type="EMBL" id="JAIQCV010000013">
    <property type="protein sequence ID" value="KAH1031239.1"/>
    <property type="molecule type" value="Genomic_DNA"/>
</dbReference>
<accession>A0A9D3U7H0</accession>
<name>A0A9D3U7H0_9ROSI</name>
<sequence length="145" mass="17017">MCLDLVALCPLYYFHQKHPWSYLLLGIFTISLTFAIRLTYAFTQDNGRESIHRKVCGFFLLGQWCSSYSPFTIFLITMINLRPSGSNSEHHNNSLDWTLYSSMKMDRVKSDVIATSPWTIFRCQNSFRLFKEAKERDSHRKFIGI</sequence>
<protein>
    <submittedName>
        <fullName evidence="2">Uncharacterized protein</fullName>
    </submittedName>
</protein>
<dbReference type="Proteomes" id="UP000828251">
    <property type="component" value="Unassembled WGS sequence"/>
</dbReference>
<proteinExistence type="predicted"/>
<gene>
    <name evidence="2" type="ORF">J1N35_043413</name>
</gene>